<dbReference type="InterPro" id="IPR029016">
    <property type="entry name" value="GAF-like_dom_sf"/>
</dbReference>
<evidence type="ECO:0000256" key="2">
    <source>
        <dbReference type="ARBA" id="ARBA00023163"/>
    </source>
</evidence>
<keyword evidence="2" id="KW-0804">Transcription</keyword>
<gene>
    <name evidence="4" type="ORF">WCD74_24750</name>
</gene>
<dbReference type="Pfam" id="PF03861">
    <property type="entry name" value="ANTAR"/>
    <property type="match status" value="1"/>
</dbReference>
<dbReference type="InterPro" id="IPR036388">
    <property type="entry name" value="WH-like_DNA-bd_sf"/>
</dbReference>
<accession>A0ABU8MVQ1</accession>
<evidence type="ECO:0000259" key="3">
    <source>
        <dbReference type="PROSITE" id="PS50921"/>
    </source>
</evidence>
<dbReference type="SUPFAM" id="SSF55781">
    <property type="entry name" value="GAF domain-like"/>
    <property type="match status" value="1"/>
</dbReference>
<name>A0ABU8MVQ1_9PSEU</name>
<dbReference type="Gene3D" id="3.30.450.40">
    <property type="match status" value="1"/>
</dbReference>
<comment type="caution">
    <text evidence="4">The sequence shown here is derived from an EMBL/GenBank/DDBJ whole genome shotgun (WGS) entry which is preliminary data.</text>
</comment>
<evidence type="ECO:0000256" key="1">
    <source>
        <dbReference type="ARBA" id="ARBA00023015"/>
    </source>
</evidence>
<protein>
    <submittedName>
        <fullName evidence="4">ANTAR domain-containing protein</fullName>
    </submittedName>
</protein>
<dbReference type="RefSeq" id="WP_337697568.1">
    <property type="nucleotide sequence ID" value="NZ_JBBEGN010000017.1"/>
</dbReference>
<sequence>MSDESGAMLTEVIDLLEQVGTQLDALDGVGDDAGIARERSVVAETGAMHRARASLAQDRAQGMRDGLEGVRRRAVDVAEELRRARAERRGEAVTPVTPAAWWEPVEAAGAHLAQARLDDPDDVDESLLLAARTAVPTAAGAGLVRCDEHGGLVSVHRDDAVLDALAAHARASASGPGPEALERAEVHVPDLHRETRWPDLAQTAGTVGVASVLAVRLTLEGQDRGRHGASHVALVLHAPRPHAFGLTARAAAGLFARQAAILFAGARRAASITRALESRDVIGQAKGILVARDGITPEEAFTRLTEASQSSNLKLRDVAVWLVEQSRAEHPAVRADGADGPGR</sequence>
<evidence type="ECO:0000313" key="4">
    <source>
        <dbReference type="EMBL" id="MEJ2870996.1"/>
    </source>
</evidence>
<keyword evidence="1" id="KW-0805">Transcription regulation</keyword>
<feature type="domain" description="ANTAR" evidence="3">
    <location>
        <begin position="262"/>
        <end position="323"/>
    </location>
</feature>
<organism evidence="4 5">
    <name type="scientific">Actinomycetospora aurantiaca</name>
    <dbReference type="NCBI Taxonomy" id="3129233"/>
    <lineage>
        <taxon>Bacteria</taxon>
        <taxon>Bacillati</taxon>
        <taxon>Actinomycetota</taxon>
        <taxon>Actinomycetes</taxon>
        <taxon>Pseudonocardiales</taxon>
        <taxon>Pseudonocardiaceae</taxon>
        <taxon>Actinomycetospora</taxon>
    </lineage>
</organism>
<keyword evidence="5" id="KW-1185">Reference proteome</keyword>
<dbReference type="Proteomes" id="UP001385809">
    <property type="component" value="Unassembled WGS sequence"/>
</dbReference>
<dbReference type="PROSITE" id="PS50921">
    <property type="entry name" value="ANTAR"/>
    <property type="match status" value="1"/>
</dbReference>
<dbReference type="Gene3D" id="1.10.10.10">
    <property type="entry name" value="Winged helix-like DNA-binding domain superfamily/Winged helix DNA-binding domain"/>
    <property type="match status" value="1"/>
</dbReference>
<dbReference type="SUPFAM" id="SSF52172">
    <property type="entry name" value="CheY-like"/>
    <property type="match status" value="1"/>
</dbReference>
<dbReference type="InterPro" id="IPR011006">
    <property type="entry name" value="CheY-like_superfamily"/>
</dbReference>
<dbReference type="EMBL" id="JBBEGN010000017">
    <property type="protein sequence ID" value="MEJ2870996.1"/>
    <property type="molecule type" value="Genomic_DNA"/>
</dbReference>
<reference evidence="4 5" key="1">
    <citation type="submission" date="2024-03" db="EMBL/GenBank/DDBJ databases">
        <title>Actinomycetospora sp. OC33-EN08, a novel actinomycete isolated from wild orchid (Aerides multiflora).</title>
        <authorList>
            <person name="Suriyachadkun C."/>
        </authorList>
    </citation>
    <scope>NUCLEOTIDE SEQUENCE [LARGE SCALE GENOMIC DNA]</scope>
    <source>
        <strain evidence="4 5">OC33-EN08</strain>
    </source>
</reference>
<proteinExistence type="predicted"/>
<dbReference type="InterPro" id="IPR005561">
    <property type="entry name" value="ANTAR"/>
</dbReference>
<evidence type="ECO:0000313" key="5">
    <source>
        <dbReference type="Proteomes" id="UP001385809"/>
    </source>
</evidence>
<dbReference type="SMART" id="SM01012">
    <property type="entry name" value="ANTAR"/>
    <property type="match status" value="1"/>
</dbReference>